<dbReference type="Gene3D" id="3.90.1150.10">
    <property type="entry name" value="Aspartate Aminotransferase, domain 1"/>
    <property type="match status" value="1"/>
</dbReference>
<dbReference type="PANTHER" id="PTHR43713">
    <property type="entry name" value="GLUTAMATE-1-SEMIALDEHYDE 2,1-AMINOMUTASE"/>
    <property type="match status" value="1"/>
</dbReference>
<keyword evidence="5" id="KW-1185">Reference proteome</keyword>
<reference evidence="4" key="2">
    <citation type="submission" date="2023-01" db="EMBL/GenBank/DDBJ databases">
        <title>Draft genome sequence of Sneathiella chinensis strain NBRC 103408.</title>
        <authorList>
            <person name="Sun Q."/>
            <person name="Mori K."/>
        </authorList>
    </citation>
    <scope>NUCLEOTIDE SEQUENCE</scope>
    <source>
        <strain evidence="4">NBRC 103408</strain>
    </source>
</reference>
<evidence type="ECO:0000256" key="3">
    <source>
        <dbReference type="RuleBase" id="RU003560"/>
    </source>
</evidence>
<dbReference type="EMBL" id="BSNF01000007">
    <property type="protein sequence ID" value="GLQ06806.1"/>
    <property type="molecule type" value="Genomic_DNA"/>
</dbReference>
<evidence type="ECO:0000313" key="4">
    <source>
        <dbReference type="EMBL" id="GLQ06806.1"/>
    </source>
</evidence>
<comment type="cofactor">
    <cofactor evidence="1">
        <name>pyridoxal 5'-phosphate</name>
        <dbReference type="ChEBI" id="CHEBI:597326"/>
    </cofactor>
</comment>
<gene>
    <name evidence="4" type="primary">hemL</name>
    <name evidence="4" type="ORF">GCM10007924_20270</name>
</gene>
<dbReference type="Gene3D" id="3.40.640.10">
    <property type="entry name" value="Type I PLP-dependent aspartate aminotransferase-like (Major domain)"/>
    <property type="match status" value="1"/>
</dbReference>
<protein>
    <submittedName>
        <fullName evidence="4">Glutamate-1-semialdehyde 2,1-aminomutase</fullName>
    </submittedName>
</protein>
<dbReference type="InterPro" id="IPR015424">
    <property type="entry name" value="PyrdxlP-dep_Trfase"/>
</dbReference>
<keyword evidence="2 3" id="KW-0663">Pyridoxal phosphate</keyword>
<dbReference type="InterPro" id="IPR015421">
    <property type="entry name" value="PyrdxlP-dep_Trfase_major"/>
</dbReference>
<evidence type="ECO:0000313" key="5">
    <source>
        <dbReference type="Proteomes" id="UP001161409"/>
    </source>
</evidence>
<comment type="caution">
    <text evidence="4">The sequence shown here is derived from an EMBL/GenBank/DDBJ whole genome shotgun (WGS) entry which is preliminary data.</text>
</comment>
<sequence>MSALDRVIDDLKEEYSQRNPRSQAMMAMAENWMPGGNTRSVLHFDPFPLVIERGEGAYLHDVDGHVLLDCVGEFSAGLYGHSDPQILGAVSTAMASGIVLGAPNLYEARLAELVCERFPSVDLVRFCNSGTEANVLAAVTARHVTGRSAIVVFDGAYHGGVMTFGGGGNPMNVPFDWIVLPYNDAEQVRKTFAEEGRRIAAAFVEPVLGAAGNIAGQREFLQALRDETEKSGSVLIFDEVKTSRLGSGGVQKQLGITPDLTTLGKYLGGGFPLGAFGGSERIMSRFNPRIAGNLSHAGTFNNNVCSMAAGSMGLSEVFSEEIADAFLEKTETFRQQLDRDLKALSPRFHVSGMGSLISIHLRETAPERAADTTPASLAFRRVLNLTGLLSGVAFTGRGDIFLSLPMTDQDLATIRAAILKTAGEYGALCLEQA</sequence>
<dbReference type="InterPro" id="IPR015422">
    <property type="entry name" value="PyrdxlP-dep_Trfase_small"/>
</dbReference>
<dbReference type="Pfam" id="PF00202">
    <property type="entry name" value="Aminotran_3"/>
    <property type="match status" value="1"/>
</dbReference>
<name>A0ABQ5U8L6_9PROT</name>
<proteinExistence type="inferred from homology"/>
<dbReference type="Proteomes" id="UP001161409">
    <property type="component" value="Unassembled WGS sequence"/>
</dbReference>
<dbReference type="InterPro" id="IPR005814">
    <property type="entry name" value="Aminotrans_3"/>
</dbReference>
<dbReference type="PANTHER" id="PTHR43713:SF3">
    <property type="entry name" value="GLUTAMATE-1-SEMIALDEHYDE 2,1-AMINOMUTASE 1, CHLOROPLASTIC-RELATED"/>
    <property type="match status" value="1"/>
</dbReference>
<accession>A0ABQ5U8L6</accession>
<dbReference type="SUPFAM" id="SSF53383">
    <property type="entry name" value="PLP-dependent transferases"/>
    <property type="match status" value="1"/>
</dbReference>
<evidence type="ECO:0000256" key="1">
    <source>
        <dbReference type="ARBA" id="ARBA00001933"/>
    </source>
</evidence>
<evidence type="ECO:0000256" key="2">
    <source>
        <dbReference type="ARBA" id="ARBA00022898"/>
    </source>
</evidence>
<organism evidence="4 5">
    <name type="scientific">Sneathiella chinensis</name>
    <dbReference type="NCBI Taxonomy" id="349750"/>
    <lineage>
        <taxon>Bacteria</taxon>
        <taxon>Pseudomonadati</taxon>
        <taxon>Pseudomonadota</taxon>
        <taxon>Alphaproteobacteria</taxon>
        <taxon>Sneathiellales</taxon>
        <taxon>Sneathiellaceae</taxon>
        <taxon>Sneathiella</taxon>
    </lineage>
</organism>
<reference evidence="4" key="1">
    <citation type="journal article" date="2014" name="Int. J. Syst. Evol. Microbiol.">
        <title>Complete genome of a new Firmicutes species belonging to the dominant human colonic microbiota ('Ruminococcus bicirculans') reveals two chromosomes and a selective capacity to utilize plant glucans.</title>
        <authorList>
            <consortium name="NISC Comparative Sequencing Program"/>
            <person name="Wegmann U."/>
            <person name="Louis P."/>
            <person name="Goesmann A."/>
            <person name="Henrissat B."/>
            <person name="Duncan S.H."/>
            <person name="Flint H.J."/>
        </authorList>
    </citation>
    <scope>NUCLEOTIDE SEQUENCE</scope>
    <source>
        <strain evidence="4">NBRC 103408</strain>
    </source>
</reference>
<comment type="similarity">
    <text evidence="3">Belongs to the class-III pyridoxal-phosphate-dependent aminotransferase family.</text>
</comment>